<accession>A0A084IGI2</accession>
<evidence type="ECO:0000313" key="1">
    <source>
        <dbReference type="EMBL" id="KEZ75816.1"/>
    </source>
</evidence>
<dbReference type="Proteomes" id="UP000028302">
    <property type="component" value="Unassembled WGS sequence"/>
</dbReference>
<gene>
    <name evidence="1" type="ORF">C41B8_18010</name>
</gene>
<comment type="caution">
    <text evidence="1">The sequence shown here is derived from an EMBL/GenBank/DDBJ whole genome shotgun (WGS) entry which is preliminary data.</text>
</comment>
<sequence>MKFQETFDFDYPAEIILRMFGDKDYYLAKYEKMGGEAPEVLSSESGDARFSITVRHALDASRLKFPDFVKSRIGDQLYLRQTDAWQLDAGEGRLDIEIERAPVEIGSRLNLTDAGNGSRLVLDFNIKASVPLVGGKIEKAVAGPISRHVQKDLTLTNRMAADYA</sequence>
<dbReference type="OrthoDB" id="7062407at2"/>
<proteinExistence type="predicted"/>
<keyword evidence="2" id="KW-1185">Reference proteome</keyword>
<dbReference type="Pfam" id="PF10698">
    <property type="entry name" value="DUF2505"/>
    <property type="match status" value="1"/>
</dbReference>
<dbReference type="InterPro" id="IPR019639">
    <property type="entry name" value="DUF2505"/>
</dbReference>
<evidence type="ECO:0008006" key="3">
    <source>
        <dbReference type="Google" id="ProtNLM"/>
    </source>
</evidence>
<dbReference type="EMBL" id="APNK01000050">
    <property type="protein sequence ID" value="KEZ75816.1"/>
    <property type="molecule type" value="Genomic_DNA"/>
</dbReference>
<protein>
    <recommendedName>
        <fullName evidence="3">DUF2505 domain-containing protein</fullName>
    </recommendedName>
</protein>
<name>A0A084IGI2_SALHC</name>
<organism evidence="1 2">
    <name type="scientific">Salinisphaera hydrothermalis (strain C41B8)</name>
    <dbReference type="NCBI Taxonomy" id="1304275"/>
    <lineage>
        <taxon>Bacteria</taxon>
        <taxon>Pseudomonadati</taxon>
        <taxon>Pseudomonadota</taxon>
        <taxon>Gammaproteobacteria</taxon>
        <taxon>Salinisphaerales</taxon>
        <taxon>Salinisphaeraceae</taxon>
        <taxon>Salinisphaera</taxon>
    </lineage>
</organism>
<dbReference type="eggNOG" id="COG3832">
    <property type="taxonomic scope" value="Bacteria"/>
</dbReference>
<evidence type="ECO:0000313" key="2">
    <source>
        <dbReference type="Proteomes" id="UP000028302"/>
    </source>
</evidence>
<dbReference type="AlphaFoldDB" id="A0A084IGI2"/>
<dbReference type="STRING" id="1304275.C41B8_18010"/>
<reference evidence="1 2" key="1">
    <citation type="submission" date="2013-03" db="EMBL/GenBank/DDBJ databases">
        <title>Salinisphaera hydrothermalis C41B8 Genome Sequencing.</title>
        <authorList>
            <person name="Li C."/>
            <person name="Lai Q."/>
            <person name="Shao Z."/>
        </authorList>
    </citation>
    <scope>NUCLEOTIDE SEQUENCE [LARGE SCALE GENOMIC DNA]</scope>
    <source>
        <strain evidence="1 2">C41B8</strain>
    </source>
</reference>
<dbReference type="RefSeq" id="WP_037341449.1">
    <property type="nucleotide sequence ID" value="NZ_APNK01000050.1"/>
</dbReference>